<feature type="region of interest" description="Disordered" evidence="1">
    <location>
        <begin position="49"/>
        <end position="88"/>
    </location>
</feature>
<organism evidence="2 3">
    <name type="scientific">Sphingomonas anseongensis</name>
    <dbReference type="NCBI Taxonomy" id="2908207"/>
    <lineage>
        <taxon>Bacteria</taxon>
        <taxon>Pseudomonadati</taxon>
        <taxon>Pseudomonadota</taxon>
        <taxon>Alphaproteobacteria</taxon>
        <taxon>Sphingomonadales</taxon>
        <taxon>Sphingomonadaceae</taxon>
        <taxon>Sphingomonas</taxon>
    </lineage>
</organism>
<proteinExistence type="predicted"/>
<feature type="compositionally biased region" description="Gly residues" evidence="1">
    <location>
        <begin position="114"/>
        <end position="125"/>
    </location>
</feature>
<keyword evidence="3" id="KW-1185">Reference proteome</keyword>
<reference evidence="2" key="1">
    <citation type="submission" date="2022-05" db="EMBL/GenBank/DDBJ databases">
        <authorList>
            <person name="Jo J.-H."/>
            <person name="Im W.-T."/>
        </authorList>
    </citation>
    <scope>NUCLEOTIDE SEQUENCE</scope>
    <source>
        <strain evidence="2">RG327</strain>
    </source>
</reference>
<evidence type="ECO:0000313" key="2">
    <source>
        <dbReference type="EMBL" id="MCL6678696.1"/>
    </source>
</evidence>
<sequence>MAYRSVDRASRWKAMLASFALTGILGAVLVSGLNVQTVRHAIDHLRTFDISLPKPPPPEPPPPPRPRQAKKAEGAPAAPKASPIVAPKPEVVLPTRQVIAAAAQPGTGASSANGQGGVGNGNGAGGTGNGLGGGAGFTPARKITKIPDAQYRRLVSISGMERGSVGISIRVTPDGQATGCRVIRSSGSPPADSLMCQLTEQYVRFRPALDPTGRPVAQQISWFPNWSRR</sequence>
<protein>
    <submittedName>
        <fullName evidence="2">Energy transducer TonB</fullName>
    </submittedName>
</protein>
<gene>
    <name evidence="2" type="ORF">LZ519_05095</name>
</gene>
<dbReference type="EMBL" id="JAMGBC010000001">
    <property type="protein sequence ID" value="MCL6678696.1"/>
    <property type="molecule type" value="Genomic_DNA"/>
</dbReference>
<evidence type="ECO:0000256" key="1">
    <source>
        <dbReference type="SAM" id="MobiDB-lite"/>
    </source>
</evidence>
<feature type="compositionally biased region" description="Pro residues" evidence="1">
    <location>
        <begin position="53"/>
        <end position="66"/>
    </location>
</feature>
<name>A0ABT0REM1_9SPHN</name>
<dbReference type="Gene3D" id="3.30.1150.10">
    <property type="match status" value="1"/>
</dbReference>
<accession>A0ABT0REM1</accession>
<feature type="compositionally biased region" description="Low complexity" evidence="1">
    <location>
        <begin position="74"/>
        <end position="83"/>
    </location>
</feature>
<evidence type="ECO:0000313" key="3">
    <source>
        <dbReference type="Proteomes" id="UP001165343"/>
    </source>
</evidence>
<dbReference type="SUPFAM" id="SSF74653">
    <property type="entry name" value="TolA/TonB C-terminal domain"/>
    <property type="match status" value="1"/>
</dbReference>
<feature type="region of interest" description="Disordered" evidence="1">
    <location>
        <begin position="104"/>
        <end position="125"/>
    </location>
</feature>
<dbReference type="RefSeq" id="WP_249867637.1">
    <property type="nucleotide sequence ID" value="NZ_JAMGBC010000001.1"/>
</dbReference>
<comment type="caution">
    <text evidence="2">The sequence shown here is derived from an EMBL/GenBank/DDBJ whole genome shotgun (WGS) entry which is preliminary data.</text>
</comment>
<dbReference type="Proteomes" id="UP001165343">
    <property type="component" value="Unassembled WGS sequence"/>
</dbReference>